<accession>A0ABD1E799</accession>
<comment type="subcellular location">
    <subcellularLocation>
        <location evidence="2 9">Membrane</location>
        <topology evidence="2 9">Multi-pass membrane protein</topology>
    </subcellularLocation>
</comment>
<dbReference type="AlphaFoldDB" id="A0ABD1E799"/>
<evidence type="ECO:0000256" key="8">
    <source>
        <dbReference type="ARBA" id="ARBA00025800"/>
    </source>
</evidence>
<gene>
    <name evidence="10" type="ORF">ABEB36_014722</name>
</gene>
<dbReference type="Proteomes" id="UP001566132">
    <property type="component" value="Unassembled WGS sequence"/>
</dbReference>
<keyword evidence="3 9" id="KW-0813">Transport</keyword>
<feature type="transmembrane region" description="Helical" evidence="9">
    <location>
        <begin position="135"/>
        <end position="156"/>
    </location>
</feature>
<keyword evidence="5 9" id="KW-0653">Protein transport</keyword>
<comment type="function">
    <text evidence="1 9">May be involved in fusion of retrograde transport vesicles derived from an endocytic compartment with the Golgi complex.</text>
</comment>
<evidence type="ECO:0000256" key="6">
    <source>
        <dbReference type="ARBA" id="ARBA00022989"/>
    </source>
</evidence>
<evidence type="ECO:0000313" key="10">
    <source>
        <dbReference type="EMBL" id="KAL1488936.1"/>
    </source>
</evidence>
<feature type="transmembrane region" description="Helical" evidence="9">
    <location>
        <begin position="70"/>
        <end position="95"/>
    </location>
</feature>
<evidence type="ECO:0000256" key="7">
    <source>
        <dbReference type="ARBA" id="ARBA00023136"/>
    </source>
</evidence>
<evidence type="ECO:0000256" key="5">
    <source>
        <dbReference type="ARBA" id="ARBA00022927"/>
    </source>
</evidence>
<organism evidence="10 11">
    <name type="scientific">Hypothenemus hampei</name>
    <name type="common">Coffee berry borer</name>
    <dbReference type="NCBI Taxonomy" id="57062"/>
    <lineage>
        <taxon>Eukaryota</taxon>
        <taxon>Metazoa</taxon>
        <taxon>Ecdysozoa</taxon>
        <taxon>Arthropoda</taxon>
        <taxon>Hexapoda</taxon>
        <taxon>Insecta</taxon>
        <taxon>Pterygota</taxon>
        <taxon>Neoptera</taxon>
        <taxon>Endopterygota</taxon>
        <taxon>Coleoptera</taxon>
        <taxon>Polyphaga</taxon>
        <taxon>Cucujiformia</taxon>
        <taxon>Curculionidae</taxon>
        <taxon>Scolytinae</taxon>
        <taxon>Hypothenemus</taxon>
    </lineage>
</organism>
<reference evidence="10 11" key="1">
    <citation type="submission" date="2024-05" db="EMBL/GenBank/DDBJ databases">
        <title>Genetic variation in Jamaican populations of the coffee berry borer (Hypothenemus hampei).</title>
        <authorList>
            <person name="Errbii M."/>
            <person name="Myrie A."/>
        </authorList>
    </citation>
    <scope>NUCLEOTIDE SEQUENCE [LARGE SCALE GENOMIC DNA]</scope>
    <source>
        <strain evidence="10">JA-Hopewell-2020-01-JO</strain>
        <tissue evidence="10">Whole body</tissue>
    </source>
</reference>
<feature type="transmembrane region" description="Helical" evidence="9">
    <location>
        <begin position="162"/>
        <end position="190"/>
    </location>
</feature>
<dbReference type="PANTHER" id="PTHR23137:SF36">
    <property type="entry name" value="VESICLE TRANSPORT PROTEIN SFT2C"/>
    <property type="match status" value="1"/>
</dbReference>
<keyword evidence="6 9" id="KW-1133">Transmembrane helix</keyword>
<evidence type="ECO:0000256" key="9">
    <source>
        <dbReference type="RuleBase" id="RU363111"/>
    </source>
</evidence>
<comment type="similarity">
    <text evidence="8 9">Belongs to the SFT2 family.</text>
</comment>
<dbReference type="PANTHER" id="PTHR23137">
    <property type="entry name" value="VESICLE TRANSPORT PROTEIN-RELATED"/>
    <property type="match status" value="1"/>
</dbReference>
<dbReference type="GO" id="GO:0012505">
    <property type="term" value="C:endomembrane system"/>
    <property type="evidence" value="ECO:0007669"/>
    <property type="project" value="UniProtKB-ARBA"/>
</dbReference>
<dbReference type="InterPro" id="IPR011691">
    <property type="entry name" value="Vesicle_transpt_SFT2"/>
</dbReference>
<protein>
    <recommendedName>
        <fullName evidence="9">Vesicle transport protein</fullName>
    </recommendedName>
</protein>
<proteinExistence type="inferred from homology"/>
<dbReference type="GO" id="GO:0005737">
    <property type="term" value="C:cytoplasm"/>
    <property type="evidence" value="ECO:0007669"/>
    <property type="project" value="UniProtKB-ARBA"/>
</dbReference>
<comment type="caution">
    <text evidence="10">The sequence shown here is derived from an EMBL/GenBank/DDBJ whole genome shotgun (WGS) entry which is preliminary data.</text>
</comment>
<dbReference type="InterPro" id="IPR007305">
    <property type="entry name" value="Vesicle_transpt_Got1/SFT2"/>
</dbReference>
<dbReference type="Pfam" id="PF04178">
    <property type="entry name" value="Got1"/>
    <property type="match status" value="1"/>
</dbReference>
<evidence type="ECO:0000313" key="11">
    <source>
        <dbReference type="Proteomes" id="UP001566132"/>
    </source>
</evidence>
<feature type="transmembrane region" description="Helical" evidence="9">
    <location>
        <begin position="101"/>
        <end position="123"/>
    </location>
</feature>
<dbReference type="GO" id="GO:0016020">
    <property type="term" value="C:membrane"/>
    <property type="evidence" value="ECO:0007669"/>
    <property type="project" value="UniProtKB-SubCell"/>
</dbReference>
<evidence type="ECO:0000256" key="3">
    <source>
        <dbReference type="ARBA" id="ARBA00022448"/>
    </source>
</evidence>
<evidence type="ECO:0000256" key="2">
    <source>
        <dbReference type="ARBA" id="ARBA00004141"/>
    </source>
</evidence>
<evidence type="ECO:0000256" key="4">
    <source>
        <dbReference type="ARBA" id="ARBA00022692"/>
    </source>
</evidence>
<keyword evidence="4 9" id="KW-0812">Transmembrane</keyword>
<keyword evidence="11" id="KW-1185">Reference proteome</keyword>
<dbReference type="EMBL" id="JBDJPC010000013">
    <property type="protein sequence ID" value="KAL1488936.1"/>
    <property type="molecule type" value="Genomic_DNA"/>
</dbReference>
<keyword evidence="7 9" id="KW-0472">Membrane</keyword>
<name>A0ABD1E799_HYPHA</name>
<dbReference type="GO" id="GO:0015031">
    <property type="term" value="P:protein transport"/>
    <property type="evidence" value="ECO:0007669"/>
    <property type="project" value="UniProtKB-KW"/>
</dbReference>
<sequence>MADLKKDLDEYLLLQSDQKKNFKLTIPAIPFQKPSLPGWFRRDQTPTDSDSWYQETKREYCPSLSKFQRLALFALCVGMGILCFTISLMYLPVLLFKARKFALLFTLGSLFFVFSLFFLWGPLTYIKHMFSRERLGLTLSYGGTLFGTLYCALYLQSTPFTVVFAVGQIISLLWTVITNIPGGVTGLSFISKMFSRSVSGSNVLPI</sequence>
<evidence type="ECO:0000256" key="1">
    <source>
        <dbReference type="ARBA" id="ARBA00003566"/>
    </source>
</evidence>